<dbReference type="InterPro" id="IPR009050">
    <property type="entry name" value="Globin-like_sf"/>
</dbReference>
<keyword evidence="8" id="KW-1185">Reference proteome</keyword>
<evidence type="ECO:0000256" key="3">
    <source>
        <dbReference type="ARBA" id="ARBA00022617"/>
    </source>
</evidence>
<evidence type="ECO:0000313" key="8">
    <source>
        <dbReference type="Proteomes" id="UP000294558"/>
    </source>
</evidence>
<dbReference type="GO" id="GO:0005344">
    <property type="term" value="F:oxygen carrier activity"/>
    <property type="evidence" value="ECO:0007669"/>
    <property type="project" value="InterPro"/>
</dbReference>
<dbReference type="GO" id="GO:0019825">
    <property type="term" value="F:oxygen binding"/>
    <property type="evidence" value="ECO:0007669"/>
    <property type="project" value="InterPro"/>
</dbReference>
<dbReference type="Gene3D" id="1.10.490.10">
    <property type="entry name" value="Globins"/>
    <property type="match status" value="1"/>
</dbReference>
<name>A0A4R7HZH5_9ACTN</name>
<evidence type="ECO:0000256" key="6">
    <source>
        <dbReference type="ARBA" id="ARBA00034496"/>
    </source>
</evidence>
<dbReference type="InterPro" id="IPR001486">
    <property type="entry name" value="Hemoglobin_trunc"/>
</dbReference>
<dbReference type="SUPFAM" id="SSF46458">
    <property type="entry name" value="Globin-like"/>
    <property type="match status" value="1"/>
</dbReference>
<accession>A0A4R7HZH5</accession>
<dbReference type="InterPro" id="IPR012292">
    <property type="entry name" value="Globin/Proto"/>
</dbReference>
<organism evidence="7 8">
    <name type="scientific">Ilumatobacter fluminis</name>
    <dbReference type="NCBI Taxonomy" id="467091"/>
    <lineage>
        <taxon>Bacteria</taxon>
        <taxon>Bacillati</taxon>
        <taxon>Actinomycetota</taxon>
        <taxon>Acidimicrobiia</taxon>
        <taxon>Acidimicrobiales</taxon>
        <taxon>Ilumatobacteraceae</taxon>
        <taxon>Ilumatobacter</taxon>
    </lineage>
</organism>
<evidence type="ECO:0000313" key="7">
    <source>
        <dbReference type="EMBL" id="TDT15666.1"/>
    </source>
</evidence>
<keyword evidence="5" id="KW-0408">Iron</keyword>
<comment type="cofactor">
    <cofactor evidence="1">
        <name>heme</name>
        <dbReference type="ChEBI" id="CHEBI:30413"/>
    </cofactor>
</comment>
<comment type="caution">
    <text evidence="7">The sequence shown here is derived from an EMBL/GenBank/DDBJ whole genome shotgun (WGS) entry which is preliminary data.</text>
</comment>
<dbReference type="RefSeq" id="WP_279586783.1">
    <property type="nucleotide sequence ID" value="NZ_SOAU01000001.1"/>
</dbReference>
<dbReference type="GO" id="GO:0046872">
    <property type="term" value="F:metal ion binding"/>
    <property type="evidence" value="ECO:0007669"/>
    <property type="project" value="UniProtKB-KW"/>
</dbReference>
<dbReference type="Proteomes" id="UP000294558">
    <property type="component" value="Unassembled WGS sequence"/>
</dbReference>
<gene>
    <name evidence="7" type="ORF">BDK89_1242</name>
</gene>
<keyword evidence="3" id="KW-0349">Heme</keyword>
<keyword evidence="4" id="KW-0479">Metal-binding</keyword>
<evidence type="ECO:0000256" key="4">
    <source>
        <dbReference type="ARBA" id="ARBA00022723"/>
    </source>
</evidence>
<dbReference type="InterPro" id="IPR019795">
    <property type="entry name" value="Globin_bac-like_CS"/>
</dbReference>
<comment type="similarity">
    <text evidence="6">Belongs to the truncated hemoglobin family. Group II subfamily.</text>
</comment>
<proteinExistence type="inferred from homology"/>
<dbReference type="PANTHER" id="PTHR47366">
    <property type="entry name" value="TWO-ON-TWO HEMOGLOBIN-3"/>
    <property type="match status" value="1"/>
</dbReference>
<dbReference type="GO" id="GO:0020037">
    <property type="term" value="F:heme binding"/>
    <property type="evidence" value="ECO:0007669"/>
    <property type="project" value="InterPro"/>
</dbReference>
<dbReference type="PROSITE" id="PS01213">
    <property type="entry name" value="GLOBIN_FAM_2"/>
    <property type="match status" value="1"/>
</dbReference>
<evidence type="ECO:0000256" key="5">
    <source>
        <dbReference type="ARBA" id="ARBA00023004"/>
    </source>
</evidence>
<evidence type="ECO:0000256" key="1">
    <source>
        <dbReference type="ARBA" id="ARBA00001971"/>
    </source>
</evidence>
<dbReference type="AlphaFoldDB" id="A0A4R7HZH5"/>
<keyword evidence="2" id="KW-0813">Transport</keyword>
<dbReference type="Pfam" id="PF01152">
    <property type="entry name" value="Bac_globin"/>
    <property type="match status" value="1"/>
</dbReference>
<evidence type="ECO:0000256" key="2">
    <source>
        <dbReference type="ARBA" id="ARBA00022448"/>
    </source>
</evidence>
<dbReference type="EMBL" id="SOAU01000001">
    <property type="protein sequence ID" value="TDT15666.1"/>
    <property type="molecule type" value="Genomic_DNA"/>
</dbReference>
<sequence>MTDEDTAPSLFSRAGGAEFFDRLVAAFYRGVADDEVLAPLYPEAPDFGPAERRLSLFLQQYWGGPMTYLEERGHPRLRMRHFPFHVGPLERDRWLVHMAAAVEETCNGIDDGDAIAAELMGYFVPVAEHMRNDTGLPITPGNYPRGGA</sequence>
<protein>
    <submittedName>
        <fullName evidence="7">Hemoglobin</fullName>
    </submittedName>
</protein>
<dbReference type="PANTHER" id="PTHR47366:SF1">
    <property type="entry name" value="TWO-ON-TWO HEMOGLOBIN-3"/>
    <property type="match status" value="1"/>
</dbReference>
<reference evidence="7 8" key="1">
    <citation type="submission" date="2019-03" db="EMBL/GenBank/DDBJ databases">
        <title>Sequencing the genomes of 1000 actinobacteria strains.</title>
        <authorList>
            <person name="Klenk H.-P."/>
        </authorList>
    </citation>
    <scope>NUCLEOTIDE SEQUENCE [LARGE SCALE GENOMIC DNA]</scope>
    <source>
        <strain evidence="7 8">DSM 18936</strain>
    </source>
</reference>
<dbReference type="InterPro" id="IPR044203">
    <property type="entry name" value="GlbO/GLB3-like"/>
</dbReference>